<dbReference type="Gene3D" id="3.40.50.2000">
    <property type="entry name" value="Glycogen Phosphorylase B"/>
    <property type="match status" value="3"/>
</dbReference>
<dbReference type="Pfam" id="PF13579">
    <property type="entry name" value="Glyco_trans_4_4"/>
    <property type="match status" value="1"/>
</dbReference>
<dbReference type="InterPro" id="IPR028098">
    <property type="entry name" value="Glyco_trans_4-like_N"/>
</dbReference>
<evidence type="ECO:0000256" key="1">
    <source>
        <dbReference type="ARBA" id="ARBA00022676"/>
    </source>
</evidence>
<feature type="coiled-coil region" evidence="3">
    <location>
        <begin position="61"/>
        <end position="102"/>
    </location>
</feature>
<evidence type="ECO:0000313" key="8">
    <source>
        <dbReference type="EMBL" id="AHI19534.1"/>
    </source>
</evidence>
<dbReference type="InterPro" id="IPR050194">
    <property type="entry name" value="Glycosyltransferase_grp1"/>
</dbReference>
<dbReference type="PANTHER" id="PTHR45947">
    <property type="entry name" value="SULFOQUINOVOSYL TRANSFERASE SQD2"/>
    <property type="match status" value="1"/>
</dbReference>
<dbReference type="CDD" id="cd03794">
    <property type="entry name" value="GT4_WbuB-like"/>
    <property type="match status" value="1"/>
</dbReference>
<evidence type="ECO:0000259" key="6">
    <source>
        <dbReference type="Pfam" id="PF13524"/>
    </source>
</evidence>
<feature type="compositionally biased region" description="Basic and acidic residues" evidence="4">
    <location>
        <begin position="157"/>
        <end position="175"/>
    </location>
</feature>
<protein>
    <recommendedName>
        <fullName evidence="10">D-inositol 3-phosphate glycosyltransferase</fullName>
    </recommendedName>
</protein>
<evidence type="ECO:0000256" key="3">
    <source>
        <dbReference type="SAM" id="Coils"/>
    </source>
</evidence>
<dbReference type="Proteomes" id="UP000019226">
    <property type="component" value="Chromosome"/>
</dbReference>
<evidence type="ECO:0000259" key="5">
    <source>
        <dbReference type="Pfam" id="PF00534"/>
    </source>
</evidence>
<gene>
    <name evidence="8" type="ORF">CCASEI_04780</name>
</gene>
<feature type="domain" description="Glycosyl transferase family 1" evidence="5">
    <location>
        <begin position="473"/>
        <end position="640"/>
    </location>
</feature>
<feature type="domain" description="Glycosyltransferase subfamily 4-like N-terminal" evidence="7">
    <location>
        <begin position="273"/>
        <end position="454"/>
    </location>
</feature>
<evidence type="ECO:0000256" key="4">
    <source>
        <dbReference type="SAM" id="MobiDB-lite"/>
    </source>
</evidence>
<evidence type="ECO:0000313" key="9">
    <source>
        <dbReference type="Proteomes" id="UP000019226"/>
    </source>
</evidence>
<dbReference type="InterPro" id="IPR001296">
    <property type="entry name" value="Glyco_trans_1"/>
</dbReference>
<dbReference type="CDD" id="cd03801">
    <property type="entry name" value="GT4_PimA-like"/>
    <property type="match status" value="1"/>
</dbReference>
<dbReference type="PANTHER" id="PTHR45947:SF3">
    <property type="entry name" value="SULFOQUINOVOSYL TRANSFERASE SQD2"/>
    <property type="match status" value="1"/>
</dbReference>
<evidence type="ECO:0008006" key="10">
    <source>
        <dbReference type="Google" id="ProtNLM"/>
    </source>
</evidence>
<dbReference type="Pfam" id="PF00534">
    <property type="entry name" value="Glycos_transf_1"/>
    <property type="match status" value="1"/>
</dbReference>
<dbReference type="Pfam" id="PF13524">
    <property type="entry name" value="Glyco_trans_1_2"/>
    <property type="match status" value="1"/>
</dbReference>
<keyword evidence="2" id="KW-0808">Transferase</keyword>
<dbReference type="EMBL" id="CP004350">
    <property type="protein sequence ID" value="AHI19534.1"/>
    <property type="molecule type" value="Genomic_DNA"/>
</dbReference>
<sequence>MKYTNLYGESQMYSDEKRDSNEINKLKSANIRRNPDAVASEMSVLREQVRRQNDSVSKGAFADLKRRLAEASTALSEAREEIQELSGDNAKLERRLEALRNSRSFRVGYQLGEPVRFLRKYLAKADVKSLKSMVTEKKLNKTRGAGQRGRATTVRNEQTHQGDSKDSEKQALKEKSRLSLKKSQAGLKEFETELKRLWYDAGKISESYDLIHRTSVDTSQDEKLTRLIKQVKGEYRLFNSEIVLSSMEGGASYIPELGRVMYCVHSTPVFNSNGYSTRTRGVASGVAEGSHHMVVVSRAGYPWDTATDVKAPGEQRTLKRLDGVDYIHNPGPKLGDIAMDHYFTIAADTFVREARNLRPEVIQSASNHRTALPALLAARRVGVPFVYEVRGLWEYSEAARKPSFSGSERFELMKDLETFVCKNADKVLAITSQVAEELIARGVDRDRIELVPNGVDSSRFLPYPKDEYFAKTRKIDVDAPVIGFAGSIVGYEGLDLLVKASAKLGKAGIKHQIAIAGSGSAEPGLRKLAKELPASNVRFLGRLPQNQIPRLISTFDIVACPRESHQVTELVSPLKPLEAFASGRATILSDVAPNLELAGKDDSRALTFRKGDLESLVEALSTLIQDADLRRELGRSSRQWVMEERNWNAIGKTFSAVYKEVVRNRKAERLDSAETISPSKLKVGVIADEFTRTTIAGTFDITLLHPADWKNQFEKTDFDLIFVESAWEGNDGLWHRAVGFYSEDESRSLFELLEKAKDLGIPTVFWNKEDPVHFKRFSTTAVKFDYVFTTDANLIQKYLELPNNQIKSVSSMPFFAQPELHNPLVESHPADTYAFAGTYYGERYASRSKALDVLLSSAKKYGLEIFDRQASNPDSPYQFPEEYKVYVKGALPYDEVISTYASNIAHLNVSSVDNSPTMFSRRVAEIPACGGIVLSTPSRGIKESLGENIATSNSIDTLDTWLSAWKNDPVLRNNEAWRQMRTIYRAHTSDTALSILVRTIGLSHPGLVLPSYAVLVDDLNETISAEILRQSLRPVSVVSSSVSSGQSELEEEGIEVIADVDSTEAIFAGAWVSNANRTFYEDLLLPTRFGQWNSLIAFEPESLDERISPVFVGPETMDSSSTHNSGRLDRIEASSKDPAVGVLMPESDRQLESSPEIVDEEHDQTPSHRTILIAGHDLKFATSLIDSLNKEGHTVLIDKWDSHAKHDVERSRALLAQSDIVFCEWGLGNAVWYSHNVSEDQRLVVRVHLQEIQLPYLKKIDNSKVDKFIFVGELIRRTAILSHGVKGDKSVVIPNGVEAEKLALPKKEGAEFNIGFVGMIPQRKRLDLAIDLVERLLKVDSRYSLLVRGKRPDDYPWMKNRVEEMRYYDEQFDRIERINANYPGAVKLIDFGDDMEDWYRNVGVVVSTSDYESFHFTIADGAASGAVPVSLSWPGSDLIYPEKWLFPNISSMADAILDGSIDGLEAAEFIKREFDSSKVNEALRRAITNEA</sequence>
<feature type="domain" description="Spore protein YkvP/CgeB glycosyl transferase-like" evidence="6">
    <location>
        <begin position="878"/>
        <end position="991"/>
    </location>
</feature>
<dbReference type="InterPro" id="IPR055259">
    <property type="entry name" value="YkvP/CgeB_Glyco_trans-like"/>
</dbReference>
<evidence type="ECO:0000259" key="7">
    <source>
        <dbReference type="Pfam" id="PF13579"/>
    </source>
</evidence>
<keyword evidence="1" id="KW-0328">Glycosyltransferase</keyword>
<keyword evidence="3" id="KW-0175">Coiled coil</keyword>
<accession>A0ABM5PNI2</accession>
<keyword evidence="9" id="KW-1185">Reference proteome</keyword>
<dbReference type="SUPFAM" id="SSF53756">
    <property type="entry name" value="UDP-Glycosyltransferase/glycogen phosphorylase"/>
    <property type="match status" value="2"/>
</dbReference>
<reference evidence="9" key="1">
    <citation type="submission" date="2013-02" db="EMBL/GenBank/DDBJ databases">
        <title>The complete genome sequence of Corynebacterium casei LMG S-19264 (=DSM 44701).</title>
        <authorList>
            <person name="Ruckert C."/>
            <person name="Albersmeier A."/>
            <person name="Kalinowski J."/>
        </authorList>
    </citation>
    <scope>NUCLEOTIDE SEQUENCE [LARGE SCALE GENOMIC DNA]</scope>
    <source>
        <strain evidence="9">LMG S-19264</strain>
    </source>
</reference>
<evidence type="ECO:0000256" key="2">
    <source>
        <dbReference type="ARBA" id="ARBA00022679"/>
    </source>
</evidence>
<dbReference type="Pfam" id="PF13692">
    <property type="entry name" value="Glyco_trans_1_4"/>
    <property type="match status" value="1"/>
</dbReference>
<feature type="compositionally biased region" description="Basic and acidic residues" evidence="4">
    <location>
        <begin position="14"/>
        <end position="25"/>
    </location>
</feature>
<organism evidence="8 9">
    <name type="scientific">Corynebacterium casei LMG S-19264</name>
    <dbReference type="NCBI Taxonomy" id="1285583"/>
    <lineage>
        <taxon>Bacteria</taxon>
        <taxon>Bacillati</taxon>
        <taxon>Actinomycetota</taxon>
        <taxon>Actinomycetes</taxon>
        <taxon>Mycobacteriales</taxon>
        <taxon>Corynebacteriaceae</taxon>
        <taxon>Corynebacterium</taxon>
    </lineage>
</organism>
<feature type="region of interest" description="Disordered" evidence="4">
    <location>
        <begin position="1"/>
        <end position="27"/>
    </location>
</feature>
<feature type="region of interest" description="Disordered" evidence="4">
    <location>
        <begin position="138"/>
        <end position="175"/>
    </location>
</feature>
<proteinExistence type="predicted"/>
<name>A0ABM5PNI2_9CORY</name>